<dbReference type="PANTHER" id="PTHR10943:SF2">
    <property type="entry name" value="26S PROTEASOME NON-ATPASE REGULATORY SUBUNIT 1"/>
    <property type="match status" value="1"/>
</dbReference>
<feature type="region of interest" description="Disordered" evidence="7">
    <location>
        <begin position="798"/>
        <end position="876"/>
    </location>
</feature>
<dbReference type="Proteomes" id="UP000193986">
    <property type="component" value="Unassembled WGS sequence"/>
</dbReference>
<dbReference type="Gene3D" id="1.25.10.10">
    <property type="entry name" value="Leucine-rich Repeat Variant"/>
    <property type="match status" value="1"/>
</dbReference>
<dbReference type="AlphaFoldDB" id="A0A1Y2B0A5"/>
<sequence>MPVPSVTTSAAGSLTLLEDEDTDVRVYALTHLLAIVPQFWAEISDRIAYLEELADATYKGLPAESRPLANLLISKTYFYMGVLEEAVEFALKAEGAFEKEPAGEFKETIIAGCLDRAIAETNAGQPLDRGLAAIVDGVLHSSTGENGKLAIGLALSLHRLDLIEMIFRSSTAPAGPSSKTSGSEHDESLLRYILAEVVSGAGGNETWTHEFRLDLFSKLLALFLINPHPDWNSITAIWVQKNDYPACGEALIKLLEEKEYLEAYQIGFDLSEVATQGFVESVRNILTEKAQGPAEDLDAENPRNTLDEILRGVKSAELFLNFLHKNNKTDMSILKVTKDSLEDRYSIYHSAITFTNAFAHCGTTSDKFLRENLDWLGRANNWAKFSTTAALGLIHRGSLVNGIRVVRPYLPGGSAPSKFSEGGALFALGLIYAGRKEGAQEELRRSLAEGNDPIVQHGAALGLGVSGIATADEDICEEIKTALYQDNATAGEAAGYAMGLVMLGTASEKVLEEMLTYARETQHEKIIRSLAMGVAFLMYEQREGADQVIKTLCEEKDSIMRYGGMFTIALAYAGTGSNKAVRRLLHVAVSDVNDDVRRAAVTALGFVLFRNHTQVPRVVQLLAESYNPHVRHGATLALGISCAGTGLEAAIDLLEPLTKDPVDFVRQGAYISLAMILIQQSEAQSPKVTSTRELFTKVVSDKHEDPMARFGASLAQGIIDAGGRNMTLSLSTRAGTLNMQAIVGMALFVQFWYWFPLAHGLGLAFSPTAVIGLDEKLRVPDIELECAARPSLFAYPSTGKKVEKKKEEKAKTAVLSTTAKARAREKTKKEEKGEAMETDDTKPEDAKEDRSRTSTPVPAKSRKPTEPSSFTLTNMSRVTPQQLAFVSFPTGGRYEPIRSLGSEVASPSDSTASRTTKRPSSSSGESKKAPNAGTVIMLRDLKPDEDKEDAYIELDKALWRPPPPPEPEAATTADTPSAQPAVAGAGAGAEAGAEEEDADAPIPAPFEYDFE</sequence>
<reference evidence="10 11" key="1">
    <citation type="submission" date="2016-07" db="EMBL/GenBank/DDBJ databases">
        <title>Pervasive Adenine N6-methylation of Active Genes in Fungi.</title>
        <authorList>
            <consortium name="DOE Joint Genome Institute"/>
            <person name="Mondo S.J."/>
            <person name="Dannebaum R.O."/>
            <person name="Kuo R.C."/>
            <person name="Labutti K."/>
            <person name="Haridas S."/>
            <person name="Kuo A."/>
            <person name="Salamov A."/>
            <person name="Ahrendt S.R."/>
            <person name="Lipzen A."/>
            <person name="Sullivan W."/>
            <person name="Andreopoulos W.B."/>
            <person name="Clum A."/>
            <person name="Lindquist E."/>
            <person name="Daum C."/>
            <person name="Ramamoorthy G.K."/>
            <person name="Gryganskyi A."/>
            <person name="Culley D."/>
            <person name="Magnuson J.K."/>
            <person name="James T.Y."/>
            <person name="O'Malley M.A."/>
            <person name="Stajich J.E."/>
            <person name="Spatafora J.W."/>
            <person name="Visel A."/>
            <person name="Grigoriev I.V."/>
        </authorList>
    </citation>
    <scope>NUCLEOTIDE SEQUENCE [LARGE SCALE GENOMIC DNA]</scope>
    <source>
        <strain evidence="10 11">68-887.2</strain>
    </source>
</reference>
<evidence type="ECO:0000256" key="6">
    <source>
        <dbReference type="PIRNR" id="PIRNR015947"/>
    </source>
</evidence>
<comment type="similarity">
    <text evidence="2 6">Belongs to the proteasome subunit S1 family.</text>
</comment>
<dbReference type="Pfam" id="PF18004">
    <property type="entry name" value="RPN2_C"/>
    <property type="match status" value="1"/>
</dbReference>
<dbReference type="FunFam" id="1.25.10.10:FF:000017">
    <property type="entry name" value="26S proteasome non-ATPase regulatory subunit 1"/>
    <property type="match status" value="1"/>
</dbReference>
<evidence type="ECO:0000256" key="1">
    <source>
        <dbReference type="ARBA" id="ARBA00002187"/>
    </source>
</evidence>
<feature type="domain" description="26S proteasome non-ATPase regulatory subunit 1/RPN2 N-terminal" evidence="9">
    <location>
        <begin position="8"/>
        <end position="327"/>
    </location>
</feature>
<dbReference type="InterPro" id="IPR040623">
    <property type="entry name" value="RPN2_C"/>
</dbReference>
<dbReference type="SUPFAM" id="SSF48371">
    <property type="entry name" value="ARM repeat"/>
    <property type="match status" value="1"/>
</dbReference>
<dbReference type="GO" id="GO:0034515">
    <property type="term" value="C:proteasome storage granule"/>
    <property type="evidence" value="ECO:0007669"/>
    <property type="project" value="TreeGrafter"/>
</dbReference>
<dbReference type="GO" id="GO:0030234">
    <property type="term" value="F:enzyme regulator activity"/>
    <property type="evidence" value="ECO:0007669"/>
    <property type="project" value="UniProtKB-UniRule"/>
</dbReference>
<dbReference type="InterPro" id="IPR016024">
    <property type="entry name" value="ARM-type_fold"/>
</dbReference>
<comment type="function">
    <text evidence="1 6">Acts as a regulatory subunit of the 26S proteasome which is involved in the ATP-dependent degradation of ubiquitinated proteins.</text>
</comment>
<accession>A0A1Y2B0A5</accession>
<dbReference type="OrthoDB" id="261572at2759"/>
<dbReference type="PIRSF" id="PIRSF015947">
    <property type="entry name" value="26S_Psome_Rpn2"/>
    <property type="match status" value="1"/>
</dbReference>
<dbReference type="InterPro" id="IPR002015">
    <property type="entry name" value="Proteasome/cyclosome_rpt"/>
</dbReference>
<feature type="region of interest" description="Disordered" evidence="7">
    <location>
        <begin position="891"/>
        <end position="944"/>
    </location>
</feature>
<organism evidence="10 11">
    <name type="scientific">Naematelia encephala</name>
    <dbReference type="NCBI Taxonomy" id="71784"/>
    <lineage>
        <taxon>Eukaryota</taxon>
        <taxon>Fungi</taxon>
        <taxon>Dikarya</taxon>
        <taxon>Basidiomycota</taxon>
        <taxon>Agaricomycotina</taxon>
        <taxon>Tremellomycetes</taxon>
        <taxon>Tremellales</taxon>
        <taxon>Naemateliaceae</taxon>
        <taxon>Naematelia</taxon>
    </lineage>
</organism>
<evidence type="ECO:0000256" key="5">
    <source>
        <dbReference type="ARBA" id="ARBA00022942"/>
    </source>
</evidence>
<dbReference type="InterPro" id="IPR011989">
    <property type="entry name" value="ARM-like"/>
</dbReference>
<evidence type="ECO:0000256" key="4">
    <source>
        <dbReference type="ARBA" id="ARBA00022737"/>
    </source>
</evidence>
<dbReference type="InterPro" id="IPR048570">
    <property type="entry name" value="PSMD1_RPN2_N"/>
</dbReference>
<dbReference type="Pfam" id="PF21505">
    <property type="entry name" value="RPN2_N"/>
    <property type="match status" value="1"/>
</dbReference>
<evidence type="ECO:0000313" key="10">
    <source>
        <dbReference type="EMBL" id="ORY27990.1"/>
    </source>
</evidence>
<evidence type="ECO:0000256" key="7">
    <source>
        <dbReference type="SAM" id="MobiDB-lite"/>
    </source>
</evidence>
<feature type="compositionally biased region" description="Polar residues" evidence="7">
    <location>
        <begin position="905"/>
        <end position="924"/>
    </location>
</feature>
<evidence type="ECO:0000256" key="2">
    <source>
        <dbReference type="ARBA" id="ARBA00006308"/>
    </source>
</evidence>
<dbReference type="GO" id="GO:0005634">
    <property type="term" value="C:nucleus"/>
    <property type="evidence" value="ECO:0007669"/>
    <property type="project" value="TreeGrafter"/>
</dbReference>
<name>A0A1Y2B0A5_9TREE</name>
<comment type="caution">
    <text evidence="10">The sequence shown here is derived from an EMBL/GenBank/DDBJ whole genome shotgun (WGS) entry which is preliminary data.</text>
</comment>
<feature type="compositionally biased region" description="Basic and acidic residues" evidence="7">
    <location>
        <begin position="822"/>
        <end position="852"/>
    </location>
</feature>
<feature type="domain" description="26S proteasome regulatory subunit RPN2 C-terminal" evidence="8">
    <location>
        <begin position="768"/>
        <end position="899"/>
    </location>
</feature>
<dbReference type="Pfam" id="PF13646">
    <property type="entry name" value="HEAT_2"/>
    <property type="match status" value="1"/>
</dbReference>
<dbReference type="STRING" id="71784.A0A1Y2B0A5"/>
<evidence type="ECO:0000256" key="3">
    <source>
        <dbReference type="ARBA" id="ARBA00015684"/>
    </source>
</evidence>
<dbReference type="PANTHER" id="PTHR10943">
    <property type="entry name" value="26S PROTEASOME NON-ATPASE REGULATORY SUBUNIT"/>
    <property type="match status" value="1"/>
</dbReference>
<dbReference type="GO" id="GO:0008540">
    <property type="term" value="C:proteasome regulatory particle, base subcomplex"/>
    <property type="evidence" value="ECO:0007669"/>
    <property type="project" value="UniProtKB-UniRule"/>
</dbReference>
<evidence type="ECO:0000313" key="11">
    <source>
        <dbReference type="Proteomes" id="UP000193986"/>
    </source>
</evidence>
<dbReference type="InterPro" id="IPR016642">
    <property type="entry name" value="26S_Psome_Rpn2"/>
</dbReference>
<protein>
    <recommendedName>
        <fullName evidence="3 6">26S proteasome regulatory subunit RPN2</fullName>
    </recommendedName>
</protein>
<dbReference type="FunCoup" id="A0A1Y2B0A5">
    <property type="interactions" value="736"/>
</dbReference>
<gene>
    <name evidence="10" type="ORF">BCR39DRAFT_594273</name>
</gene>
<keyword evidence="5 6" id="KW-0647">Proteasome</keyword>
<evidence type="ECO:0000259" key="9">
    <source>
        <dbReference type="Pfam" id="PF21505"/>
    </source>
</evidence>
<proteinExistence type="inferred from homology"/>
<feature type="compositionally biased region" description="Low complexity" evidence="7">
    <location>
        <begin position="968"/>
        <end position="991"/>
    </location>
</feature>
<feature type="compositionally biased region" description="Polar residues" evidence="7">
    <location>
        <begin position="866"/>
        <end position="876"/>
    </location>
</feature>
<dbReference type="EMBL" id="MCFC01000034">
    <property type="protein sequence ID" value="ORY27990.1"/>
    <property type="molecule type" value="Genomic_DNA"/>
</dbReference>
<dbReference type="GO" id="GO:0043161">
    <property type="term" value="P:proteasome-mediated ubiquitin-dependent protein catabolic process"/>
    <property type="evidence" value="ECO:0007669"/>
    <property type="project" value="TreeGrafter"/>
</dbReference>
<keyword evidence="11" id="KW-1185">Reference proteome</keyword>
<feature type="compositionally biased region" description="Basic and acidic residues" evidence="7">
    <location>
        <begin position="800"/>
        <end position="811"/>
    </location>
</feature>
<dbReference type="InParanoid" id="A0A1Y2B0A5"/>
<keyword evidence="4" id="KW-0677">Repeat</keyword>
<evidence type="ECO:0000259" key="8">
    <source>
        <dbReference type="Pfam" id="PF18004"/>
    </source>
</evidence>
<dbReference type="Pfam" id="PF01851">
    <property type="entry name" value="PC_rep"/>
    <property type="match status" value="1"/>
</dbReference>
<feature type="region of interest" description="Disordered" evidence="7">
    <location>
        <begin position="956"/>
        <end position="1011"/>
    </location>
</feature>
<dbReference type="GO" id="GO:0042176">
    <property type="term" value="P:regulation of protein catabolic process"/>
    <property type="evidence" value="ECO:0007669"/>
    <property type="project" value="UniProtKB-UniRule"/>
</dbReference>